<dbReference type="Gene3D" id="1.10.260.40">
    <property type="entry name" value="lambda repressor-like DNA-binding domains"/>
    <property type="match status" value="1"/>
</dbReference>
<dbReference type="InterPro" id="IPR010982">
    <property type="entry name" value="Lambda_DNA-bd_dom_sf"/>
</dbReference>
<protein>
    <recommendedName>
        <fullName evidence="1">HTH cro/C1-type domain-containing protein</fullName>
    </recommendedName>
</protein>
<dbReference type="InterPro" id="IPR001387">
    <property type="entry name" value="Cro/C1-type_HTH"/>
</dbReference>
<dbReference type="AlphaFoldDB" id="A0A433VC38"/>
<organism evidence="2 3">
    <name type="scientific">Dulcicalothrix desertica PCC 7102</name>
    <dbReference type="NCBI Taxonomy" id="232991"/>
    <lineage>
        <taxon>Bacteria</taxon>
        <taxon>Bacillati</taxon>
        <taxon>Cyanobacteriota</taxon>
        <taxon>Cyanophyceae</taxon>
        <taxon>Nostocales</taxon>
        <taxon>Calotrichaceae</taxon>
        <taxon>Dulcicalothrix</taxon>
    </lineage>
</organism>
<dbReference type="Pfam" id="PF01381">
    <property type="entry name" value="HTH_3"/>
    <property type="match status" value="1"/>
</dbReference>
<dbReference type="CDD" id="cd00093">
    <property type="entry name" value="HTH_XRE"/>
    <property type="match status" value="1"/>
</dbReference>
<keyword evidence="3" id="KW-1185">Reference proteome</keyword>
<dbReference type="EMBL" id="RSCL01000013">
    <property type="protein sequence ID" value="RUT03638.1"/>
    <property type="molecule type" value="Genomic_DNA"/>
</dbReference>
<comment type="caution">
    <text evidence="2">The sequence shown here is derived from an EMBL/GenBank/DDBJ whole genome shotgun (WGS) entry which is preliminary data.</text>
</comment>
<dbReference type="SUPFAM" id="SSF47413">
    <property type="entry name" value="lambda repressor-like DNA-binding domains"/>
    <property type="match status" value="1"/>
</dbReference>
<dbReference type="SMART" id="SM00530">
    <property type="entry name" value="HTH_XRE"/>
    <property type="match status" value="1"/>
</dbReference>
<proteinExistence type="predicted"/>
<evidence type="ECO:0000313" key="3">
    <source>
        <dbReference type="Proteomes" id="UP000271624"/>
    </source>
</evidence>
<dbReference type="PROSITE" id="PS50943">
    <property type="entry name" value="HTH_CROC1"/>
    <property type="match status" value="1"/>
</dbReference>
<evidence type="ECO:0000313" key="2">
    <source>
        <dbReference type="EMBL" id="RUT03638.1"/>
    </source>
</evidence>
<sequence length="133" mass="15201">MYVGRSINASQQRESDQKYNALKNLEGVKISYLEVEESLLYSVEKALLAYFKPPLNETDKHTPRGIEALRRQKGLTQSQVAKALGIDVSTVRNWEKSRDGTKMFMRVADLCELFNCNPRDLYEPIEVSKNAES</sequence>
<reference evidence="2" key="2">
    <citation type="journal article" date="2019" name="Genome Biol. Evol.">
        <title>Day and night: Metabolic profiles and evolutionary relationships of six axenic non-marine cyanobacteria.</title>
        <authorList>
            <person name="Will S.E."/>
            <person name="Henke P."/>
            <person name="Boedeker C."/>
            <person name="Huang S."/>
            <person name="Brinkmann H."/>
            <person name="Rohde M."/>
            <person name="Jarek M."/>
            <person name="Friedl T."/>
            <person name="Seufert S."/>
            <person name="Schumacher M."/>
            <person name="Overmann J."/>
            <person name="Neumann-Schaal M."/>
            <person name="Petersen J."/>
        </authorList>
    </citation>
    <scope>NUCLEOTIDE SEQUENCE [LARGE SCALE GENOMIC DNA]</scope>
    <source>
        <strain evidence="2">PCC 7102</strain>
    </source>
</reference>
<name>A0A433VC38_9CYAN</name>
<feature type="domain" description="HTH cro/C1-type" evidence="1">
    <location>
        <begin position="66"/>
        <end position="121"/>
    </location>
</feature>
<evidence type="ECO:0000259" key="1">
    <source>
        <dbReference type="PROSITE" id="PS50943"/>
    </source>
</evidence>
<dbReference type="GO" id="GO:0003677">
    <property type="term" value="F:DNA binding"/>
    <property type="evidence" value="ECO:0007669"/>
    <property type="project" value="InterPro"/>
</dbReference>
<accession>A0A433VC38</accession>
<reference evidence="2" key="1">
    <citation type="submission" date="2018-12" db="EMBL/GenBank/DDBJ databases">
        <authorList>
            <person name="Will S."/>
            <person name="Neumann-Schaal M."/>
            <person name="Henke P."/>
        </authorList>
    </citation>
    <scope>NUCLEOTIDE SEQUENCE</scope>
    <source>
        <strain evidence="2">PCC 7102</strain>
    </source>
</reference>
<gene>
    <name evidence="2" type="ORF">DSM106972_052770</name>
</gene>
<dbReference type="Proteomes" id="UP000271624">
    <property type="component" value="Unassembled WGS sequence"/>
</dbReference>